<dbReference type="EMBL" id="JADOUE010000001">
    <property type="protein sequence ID" value="MBG6121639.1"/>
    <property type="molecule type" value="Genomic_DNA"/>
</dbReference>
<dbReference type="AlphaFoldDB" id="A0A931DZ03"/>
<dbReference type="Pfam" id="PF21831">
    <property type="entry name" value="DUF6891"/>
    <property type="match status" value="1"/>
</dbReference>
<protein>
    <recommendedName>
        <fullName evidence="1">DUF6891 domain-containing protein</fullName>
    </recommendedName>
</protein>
<feature type="domain" description="DUF6891" evidence="1">
    <location>
        <begin position="43"/>
        <end position="205"/>
    </location>
</feature>
<comment type="caution">
    <text evidence="2">The sequence shown here is derived from an EMBL/GenBank/DDBJ whole genome shotgun (WGS) entry which is preliminary data.</text>
</comment>
<keyword evidence="3" id="KW-1185">Reference proteome</keyword>
<evidence type="ECO:0000313" key="3">
    <source>
        <dbReference type="Proteomes" id="UP000658613"/>
    </source>
</evidence>
<gene>
    <name evidence="2" type="ORF">IW254_000608</name>
</gene>
<name>A0A931DZ03_9CORY</name>
<proteinExistence type="predicted"/>
<dbReference type="RefSeq" id="WP_196824158.1">
    <property type="nucleotide sequence ID" value="NZ_CP046980.1"/>
</dbReference>
<accession>A0A931DZ03</accession>
<sequence>MTDNAVSHAMFTSKFPPSTSYPEAEKLENDICLQLAMGTPLSEVAYAFEDEFEIEDEWEAMRGDEPKPDDLQAVIDEVVAEYRRVVTKPSEDALRLELFERELGERSIAFSFNEGFDAHEGAVEGAERAEELGYNGYAYCHMQDVARLIESGELYIGYFGIDAEDEDAAVAIGRQVFETLTECGFVPEWDGTLDQRIRLQNLRWEVPVKED</sequence>
<organism evidence="2 3">
    <name type="scientific">Corynebacterium aquatimens</name>
    <dbReference type="NCBI Taxonomy" id="1190508"/>
    <lineage>
        <taxon>Bacteria</taxon>
        <taxon>Bacillati</taxon>
        <taxon>Actinomycetota</taxon>
        <taxon>Actinomycetes</taxon>
        <taxon>Mycobacteriales</taxon>
        <taxon>Corynebacteriaceae</taxon>
        <taxon>Corynebacterium</taxon>
    </lineage>
</organism>
<dbReference type="Proteomes" id="UP000658613">
    <property type="component" value="Unassembled WGS sequence"/>
</dbReference>
<reference evidence="2" key="1">
    <citation type="submission" date="2020-11" db="EMBL/GenBank/DDBJ databases">
        <title>Sequencing the genomes of 1000 actinobacteria strains.</title>
        <authorList>
            <person name="Klenk H.-P."/>
        </authorList>
    </citation>
    <scope>NUCLEOTIDE SEQUENCE</scope>
    <source>
        <strain evidence="2">DSM 45632</strain>
    </source>
</reference>
<dbReference type="InterPro" id="IPR054186">
    <property type="entry name" value="DUF6891"/>
</dbReference>
<evidence type="ECO:0000259" key="1">
    <source>
        <dbReference type="Pfam" id="PF21831"/>
    </source>
</evidence>
<evidence type="ECO:0000313" key="2">
    <source>
        <dbReference type="EMBL" id="MBG6121639.1"/>
    </source>
</evidence>